<name>A0A1Y4MJS8_9FIRM</name>
<dbReference type="RefSeq" id="WP_087303601.1">
    <property type="nucleotide sequence ID" value="NZ_NFKP01000052.1"/>
</dbReference>
<evidence type="ECO:0000313" key="1">
    <source>
        <dbReference type="EMBL" id="OUP64460.1"/>
    </source>
</evidence>
<evidence type="ECO:0000313" key="2">
    <source>
        <dbReference type="Proteomes" id="UP000196386"/>
    </source>
</evidence>
<dbReference type="EMBL" id="NFKP01000052">
    <property type="protein sequence ID" value="OUP64460.1"/>
    <property type="molecule type" value="Genomic_DNA"/>
</dbReference>
<proteinExistence type="predicted"/>
<comment type="caution">
    <text evidence="1">The sequence shown here is derived from an EMBL/GenBank/DDBJ whole genome shotgun (WGS) entry which is preliminary data.</text>
</comment>
<protein>
    <submittedName>
        <fullName evidence="1">Uncharacterized protein</fullName>
    </submittedName>
</protein>
<reference evidence="2" key="1">
    <citation type="submission" date="2017-04" db="EMBL/GenBank/DDBJ databases">
        <title>Function of individual gut microbiota members based on whole genome sequencing of pure cultures obtained from chicken caecum.</title>
        <authorList>
            <person name="Medvecky M."/>
            <person name="Cejkova D."/>
            <person name="Polansky O."/>
            <person name="Karasova D."/>
            <person name="Kubasova T."/>
            <person name="Cizek A."/>
            <person name="Rychlik I."/>
        </authorList>
    </citation>
    <scope>NUCLEOTIDE SEQUENCE [LARGE SCALE GENOMIC DNA]</scope>
    <source>
        <strain evidence="2">An175</strain>
    </source>
</reference>
<gene>
    <name evidence="1" type="ORF">B5F11_20160</name>
</gene>
<accession>A0A1Y4MJS8</accession>
<organism evidence="1 2">
    <name type="scientific">Anaerotruncus colihominis</name>
    <dbReference type="NCBI Taxonomy" id="169435"/>
    <lineage>
        <taxon>Bacteria</taxon>
        <taxon>Bacillati</taxon>
        <taxon>Bacillota</taxon>
        <taxon>Clostridia</taxon>
        <taxon>Eubacteriales</taxon>
        <taxon>Oscillospiraceae</taxon>
        <taxon>Anaerotruncus</taxon>
    </lineage>
</organism>
<sequence length="196" mass="22431">MNERTAEMIRSIQPQIDAELPLLVEKISRYAAEHQGELREALFGVIRQCALKARLLVENGKKGKVCYIVVSLLASSFETGRYDLQIALHDEKYLLDFQECASYFDYRFLHELFQPALEPALASLKKRFTRCKEYEIIRVRRAYDHQIGRLALQLVHSLLTNGEPVGLLPEIPVFAPTVRLSMGYYRNGQSVTATLV</sequence>
<dbReference type="Proteomes" id="UP000196386">
    <property type="component" value="Unassembled WGS sequence"/>
</dbReference>
<dbReference type="AlphaFoldDB" id="A0A1Y4MJS8"/>